<comment type="caution">
    <text evidence="2">The sequence shown here is derived from an EMBL/GenBank/DDBJ whole genome shotgun (WGS) entry which is preliminary data.</text>
</comment>
<keyword evidence="1" id="KW-0175">Coiled coil</keyword>
<organism evidence="2 3">
    <name type="scientific">Chitinophaga agrisoli</name>
    <dbReference type="NCBI Taxonomy" id="2607653"/>
    <lineage>
        <taxon>Bacteria</taxon>
        <taxon>Pseudomonadati</taxon>
        <taxon>Bacteroidota</taxon>
        <taxon>Chitinophagia</taxon>
        <taxon>Chitinophagales</taxon>
        <taxon>Chitinophagaceae</taxon>
        <taxon>Chitinophaga</taxon>
    </lineage>
</organism>
<evidence type="ECO:0000256" key="1">
    <source>
        <dbReference type="SAM" id="Coils"/>
    </source>
</evidence>
<keyword evidence="3" id="KW-1185">Reference proteome</keyword>
<dbReference type="AlphaFoldDB" id="A0A5B2VI04"/>
<protein>
    <submittedName>
        <fullName evidence="2">Uncharacterized protein</fullName>
    </submittedName>
</protein>
<dbReference type="EMBL" id="VUOC01000004">
    <property type="protein sequence ID" value="KAA2238564.1"/>
    <property type="molecule type" value="Genomic_DNA"/>
</dbReference>
<dbReference type="Proteomes" id="UP000324611">
    <property type="component" value="Unassembled WGS sequence"/>
</dbReference>
<dbReference type="RefSeq" id="WP_149839743.1">
    <property type="nucleotide sequence ID" value="NZ_VUOC01000004.1"/>
</dbReference>
<evidence type="ECO:0000313" key="2">
    <source>
        <dbReference type="EMBL" id="KAA2238564.1"/>
    </source>
</evidence>
<accession>A0A5B2VI04</accession>
<feature type="coiled-coil region" evidence="1">
    <location>
        <begin position="221"/>
        <end position="271"/>
    </location>
</feature>
<reference evidence="2 3" key="2">
    <citation type="submission" date="2019-09" db="EMBL/GenBank/DDBJ databases">
        <authorList>
            <person name="Jin C."/>
        </authorList>
    </citation>
    <scope>NUCLEOTIDE SEQUENCE [LARGE SCALE GENOMIC DNA]</scope>
    <source>
        <strain evidence="2 3">BN140078</strain>
    </source>
</reference>
<evidence type="ECO:0000313" key="3">
    <source>
        <dbReference type="Proteomes" id="UP000324611"/>
    </source>
</evidence>
<proteinExistence type="predicted"/>
<name>A0A5B2VI04_9BACT</name>
<reference evidence="2 3" key="1">
    <citation type="submission" date="2019-09" db="EMBL/GenBank/DDBJ databases">
        <title>Chitinophaga ginsengihumi sp. nov., isolated from soil of ginseng rhizosphere.</title>
        <authorList>
            <person name="Lee J."/>
        </authorList>
    </citation>
    <scope>NUCLEOTIDE SEQUENCE [LARGE SCALE GENOMIC DNA]</scope>
    <source>
        <strain evidence="2 3">BN140078</strain>
    </source>
</reference>
<gene>
    <name evidence="2" type="ORF">F0L74_20280</name>
</gene>
<sequence>MAIQLDLTNCKDETTFKQLTGHDFKAVIALTGVYAVYTYDELAEGEGVLISTPNPFEAHILIMHEGLELTRIIDYNAQTIMNISFKLKKQRAGTGTLVLIEQILAAEKENFGQLTCNAIGGEYEPLFNGYSTWGKLGFSIVNNKLSKAIGIPSLDRYNKLLEQHGIPSMPIHELLAAKNIICTNGNIIKSGEDFWNAPGNGFPWSGAFDTGKGSVNRAILCAYINRKIEQLETELAKHQTEANLLSTLHNKNRLEQKIREIKQQINILSEKRCLLA</sequence>